<evidence type="ECO:0000313" key="4">
    <source>
        <dbReference type="Proteomes" id="UP000176998"/>
    </source>
</evidence>
<dbReference type="InterPro" id="IPR003163">
    <property type="entry name" value="Tscrpt_reg_HTH_APSES-type"/>
</dbReference>
<feature type="compositionally biased region" description="Low complexity" evidence="1">
    <location>
        <begin position="466"/>
        <end position="480"/>
    </location>
</feature>
<evidence type="ECO:0000256" key="1">
    <source>
        <dbReference type="SAM" id="MobiDB-lite"/>
    </source>
</evidence>
<evidence type="ECO:0000313" key="3">
    <source>
        <dbReference type="EMBL" id="OHE94769.1"/>
    </source>
</evidence>
<name>A0A1G4B021_9PEZI</name>
<accession>A0A1G4B021</accession>
<proteinExistence type="predicted"/>
<dbReference type="PROSITE" id="PS51299">
    <property type="entry name" value="HTH_APSES"/>
    <property type="match status" value="1"/>
</dbReference>
<dbReference type="InterPro" id="IPR051642">
    <property type="entry name" value="SWI6-like"/>
</dbReference>
<feature type="compositionally biased region" description="Basic and acidic residues" evidence="1">
    <location>
        <begin position="333"/>
        <end position="351"/>
    </location>
</feature>
<dbReference type="Gene3D" id="3.10.260.10">
    <property type="entry name" value="Transcription regulator HTH, APSES-type DNA-binding domain"/>
    <property type="match status" value="1"/>
</dbReference>
<feature type="compositionally biased region" description="Low complexity" evidence="1">
    <location>
        <begin position="376"/>
        <end position="391"/>
    </location>
</feature>
<evidence type="ECO:0000259" key="2">
    <source>
        <dbReference type="PROSITE" id="PS51299"/>
    </source>
</evidence>
<dbReference type="PANTHER" id="PTHR43828:SF5">
    <property type="entry name" value="TRANSCRIPTIONAL REPRESSOR XBP1"/>
    <property type="match status" value="1"/>
</dbReference>
<dbReference type="STRING" id="1209926.A0A1G4B021"/>
<dbReference type="GO" id="GO:0030907">
    <property type="term" value="C:MBF transcription complex"/>
    <property type="evidence" value="ECO:0007669"/>
    <property type="project" value="TreeGrafter"/>
</dbReference>
<feature type="compositionally biased region" description="Basic residues" evidence="1">
    <location>
        <begin position="526"/>
        <end position="535"/>
    </location>
</feature>
<dbReference type="PANTHER" id="PTHR43828">
    <property type="entry name" value="ASPARAGINASE"/>
    <property type="match status" value="1"/>
</dbReference>
<feature type="region of interest" description="Disordered" evidence="1">
    <location>
        <begin position="1"/>
        <end position="22"/>
    </location>
</feature>
<dbReference type="RefSeq" id="XP_022471931.1">
    <property type="nucleotide sequence ID" value="XM_022621615.1"/>
</dbReference>
<dbReference type="GeneID" id="34563125"/>
<organism evidence="3 4">
    <name type="scientific">Colletotrichum orchidophilum</name>
    <dbReference type="NCBI Taxonomy" id="1209926"/>
    <lineage>
        <taxon>Eukaryota</taxon>
        <taxon>Fungi</taxon>
        <taxon>Dikarya</taxon>
        <taxon>Ascomycota</taxon>
        <taxon>Pezizomycotina</taxon>
        <taxon>Sordariomycetes</taxon>
        <taxon>Hypocreomycetidae</taxon>
        <taxon>Glomerellales</taxon>
        <taxon>Glomerellaceae</taxon>
        <taxon>Colletotrichum</taxon>
    </lineage>
</organism>
<feature type="domain" description="HTH APSES-type" evidence="2">
    <location>
        <begin position="175"/>
        <end position="293"/>
    </location>
</feature>
<feature type="region of interest" description="Disordered" evidence="1">
    <location>
        <begin position="428"/>
        <end position="535"/>
    </location>
</feature>
<keyword evidence="4" id="KW-1185">Reference proteome</keyword>
<dbReference type="AlphaFoldDB" id="A0A1G4B021"/>
<dbReference type="InterPro" id="IPR036887">
    <property type="entry name" value="HTH_APSES_sf"/>
</dbReference>
<dbReference type="SUPFAM" id="SSF54616">
    <property type="entry name" value="DNA-binding domain of Mlu1-box binding protein MBP1"/>
    <property type="match status" value="1"/>
</dbReference>
<sequence length="535" mass="59816">MLRGRFQDTASKKSAPRAPKLKERPRAPYWSAGFVAELAVSLSKATISNPLVLENFVSVLHAPGKMLSVSSLLNPSPPGPLPTPRFLPSPAMSSPGTCYSDRDQSPYLDRTTVPKLKMTKDPSTVSKYKPRGVIKYFPFENFDELSRCEVHRFRVSPFGRIQESCAHIPYNSGKKDFFEKTGRESFEVFKYEFKVPGEDNDFTVMWDYNVGLVRMTPFFKCCKYSKTVPAKMLSLNPGLKDITHSITGGAIAAQGYWMPYECAKAVCATFCYNIAGALIPIFGPSFPSMCVPPGSPEYQRMVIDHRIVEDAIKDADRSRKVQHHAPPPIGLKHMSDIERRPMRPLRDDRRLRLNTTRLMSPYSDTDGEGNRSCPDSASSNSSDGISYGYGYHQAPARPSQPPTSGWVAANRPEPYRLADESYRTPHPYLSAVPRFTPLNRHTPTPRPSWAQKRPIDHDDGDDGRGSSESSQLSSPSLSLLSERRREEESDAEIAEQNAALGLMTLKTASRKESGYQSDFDSSDSHRTKRRRATSA</sequence>
<feature type="compositionally biased region" description="Basic and acidic residues" evidence="1">
    <location>
        <begin position="453"/>
        <end position="465"/>
    </location>
</feature>
<dbReference type="EMBL" id="MJBS01000094">
    <property type="protein sequence ID" value="OHE94769.1"/>
    <property type="molecule type" value="Genomic_DNA"/>
</dbReference>
<dbReference type="GO" id="GO:0003677">
    <property type="term" value="F:DNA binding"/>
    <property type="evidence" value="ECO:0007669"/>
    <property type="project" value="InterPro"/>
</dbReference>
<dbReference type="GO" id="GO:0033309">
    <property type="term" value="C:SBF transcription complex"/>
    <property type="evidence" value="ECO:0007669"/>
    <property type="project" value="TreeGrafter"/>
</dbReference>
<dbReference type="Proteomes" id="UP000176998">
    <property type="component" value="Unassembled WGS sequence"/>
</dbReference>
<reference evidence="3 4" key="1">
    <citation type="submission" date="2016-09" db="EMBL/GenBank/DDBJ databases">
        <authorList>
            <person name="Capua I."/>
            <person name="De Benedictis P."/>
            <person name="Joannis T."/>
            <person name="Lombin L.H."/>
            <person name="Cattoli G."/>
        </authorList>
    </citation>
    <scope>NUCLEOTIDE SEQUENCE [LARGE SCALE GENOMIC DNA]</scope>
    <source>
        <strain evidence="3 4">IMI 309357</strain>
    </source>
</reference>
<dbReference type="OrthoDB" id="5562739at2759"/>
<dbReference type="GO" id="GO:0000981">
    <property type="term" value="F:DNA-binding transcription factor activity, RNA polymerase II-specific"/>
    <property type="evidence" value="ECO:0007669"/>
    <property type="project" value="UniProtKB-ARBA"/>
</dbReference>
<comment type="caution">
    <text evidence="3">The sequence shown here is derived from an EMBL/GenBank/DDBJ whole genome shotgun (WGS) entry which is preliminary data.</text>
</comment>
<gene>
    <name evidence="3" type="ORF">CORC01_09986</name>
</gene>
<feature type="region of interest" description="Disordered" evidence="1">
    <location>
        <begin position="313"/>
        <end position="408"/>
    </location>
</feature>
<protein>
    <submittedName>
        <fullName evidence="3">APSES transcription factor Xbp1</fullName>
    </submittedName>
</protein>